<dbReference type="Proteomes" id="UP001596413">
    <property type="component" value="Unassembled WGS sequence"/>
</dbReference>
<evidence type="ECO:0000259" key="1">
    <source>
        <dbReference type="SMART" id="SM00871"/>
    </source>
</evidence>
<organism evidence="2 3">
    <name type="scientific">Streptomyces polyrhachis</name>
    <dbReference type="NCBI Taxonomy" id="1282885"/>
    <lineage>
        <taxon>Bacteria</taxon>
        <taxon>Bacillati</taxon>
        <taxon>Actinomycetota</taxon>
        <taxon>Actinomycetes</taxon>
        <taxon>Kitasatosporales</taxon>
        <taxon>Streptomycetaceae</taxon>
        <taxon>Streptomyces</taxon>
    </lineage>
</organism>
<sequence length="173" mass="19208">MTPQLPPPAPPAVVHLPERPYAALRRTVTPRSLGELADRIPEVLAWLAERGLEPAGPPFLRYELIEAEKRLVVEAGWPLAEPVAGDAAPSGVRAGTLPAGRYVTLVHRGHPAELASVIRALLVWARERGLRWDLTRTPGGERWGCRLESYRTDPRRRPAPTGWETELLFRLAD</sequence>
<protein>
    <submittedName>
        <fullName evidence="2">GyrI-like domain-containing protein</fullName>
    </submittedName>
</protein>
<dbReference type="Pfam" id="PF06445">
    <property type="entry name" value="GyrI-like"/>
    <property type="match status" value="1"/>
</dbReference>
<dbReference type="InterPro" id="IPR011256">
    <property type="entry name" value="Reg_factor_effector_dom_sf"/>
</dbReference>
<evidence type="ECO:0000313" key="3">
    <source>
        <dbReference type="Proteomes" id="UP001596413"/>
    </source>
</evidence>
<dbReference type="SMART" id="SM00871">
    <property type="entry name" value="AraC_E_bind"/>
    <property type="match status" value="1"/>
</dbReference>
<dbReference type="EMBL" id="JBHSZO010000005">
    <property type="protein sequence ID" value="MFC7217540.1"/>
    <property type="molecule type" value="Genomic_DNA"/>
</dbReference>
<reference evidence="3" key="1">
    <citation type="journal article" date="2019" name="Int. J. Syst. Evol. Microbiol.">
        <title>The Global Catalogue of Microorganisms (GCM) 10K type strain sequencing project: providing services to taxonomists for standard genome sequencing and annotation.</title>
        <authorList>
            <consortium name="The Broad Institute Genomics Platform"/>
            <consortium name="The Broad Institute Genome Sequencing Center for Infectious Disease"/>
            <person name="Wu L."/>
            <person name="Ma J."/>
        </authorList>
    </citation>
    <scope>NUCLEOTIDE SEQUENCE [LARGE SCALE GENOMIC DNA]</scope>
    <source>
        <strain evidence="3">CGMCC 1.13681</strain>
    </source>
</reference>
<gene>
    <name evidence="2" type="ORF">ACFQLX_05030</name>
</gene>
<dbReference type="SUPFAM" id="SSF55136">
    <property type="entry name" value="Probable bacterial effector-binding domain"/>
    <property type="match status" value="1"/>
</dbReference>
<proteinExistence type="predicted"/>
<dbReference type="RefSeq" id="WP_386412344.1">
    <property type="nucleotide sequence ID" value="NZ_JBHSZO010000005.1"/>
</dbReference>
<feature type="domain" description="AraC effector-binding" evidence="1">
    <location>
        <begin position="9"/>
        <end position="172"/>
    </location>
</feature>
<dbReference type="InterPro" id="IPR010499">
    <property type="entry name" value="AraC_E-bd"/>
</dbReference>
<dbReference type="InterPro" id="IPR029442">
    <property type="entry name" value="GyrI-like"/>
</dbReference>
<keyword evidence="3" id="KW-1185">Reference proteome</keyword>
<evidence type="ECO:0000313" key="2">
    <source>
        <dbReference type="EMBL" id="MFC7217540.1"/>
    </source>
</evidence>
<comment type="caution">
    <text evidence="2">The sequence shown here is derived from an EMBL/GenBank/DDBJ whole genome shotgun (WGS) entry which is preliminary data.</text>
</comment>
<name>A0ABW2G9R0_9ACTN</name>
<accession>A0ABW2G9R0</accession>
<dbReference type="Gene3D" id="3.20.80.10">
    <property type="entry name" value="Regulatory factor, effector binding domain"/>
    <property type="match status" value="1"/>
</dbReference>